<accession>A0ABD3GUT4</accession>
<keyword evidence="2" id="KW-1185">Reference proteome</keyword>
<sequence>MQSAMPWIDDYATVEFTAYWVALLLQTDEYSSLIHKNQIDGRLLRKTVENEGVWCEKNFKQEHRLRLVSYFQQLRVQQHQGIRRTSGFHFVSASPGYVRSEVNSNYHSAHRFVERPTSAAPTASAPSTARLAYAAQDHESDPAIYELVHKNYNETPEMKKVFMDFVRSKLHLLPPLVFSKANGNEVSAYSMSFDLYTAYGYFMSRRQQIRADLKRKRQMQSDLALALPDVMSVVREAEPVQASPLFSFPDLISVVPRENSPTAHSSRAEIAVSPEDVVSVVPRSDSPQASLPQAELAISREDIVSVVPGADSSEANCPISDVQVSAEDIVSVVAGADSSEANCPVSDVQVSAVDIVSVVAGADSSEANCPISDVQVSAMDIVSVLSPADLPKAQCPLVDRDVSAQEVSDVQVPALDIVSVLSPADLPKAQYLLTDTEVSAQELVSVLPRAESPGASSPMRELPLSLLVDAPIAGFVVSAGVVAGTLDRVSRGLDHVQTLKKPCGNLPHFDLFSSVSTSGRPSVSRYVHAAVELGISLN</sequence>
<name>A0ABD3GUT4_9MARC</name>
<protein>
    <submittedName>
        <fullName evidence="1">Uncharacterized protein</fullName>
    </submittedName>
</protein>
<organism evidence="1 2">
    <name type="scientific">Riccia sorocarpa</name>
    <dbReference type="NCBI Taxonomy" id="122646"/>
    <lineage>
        <taxon>Eukaryota</taxon>
        <taxon>Viridiplantae</taxon>
        <taxon>Streptophyta</taxon>
        <taxon>Embryophyta</taxon>
        <taxon>Marchantiophyta</taxon>
        <taxon>Marchantiopsida</taxon>
        <taxon>Marchantiidae</taxon>
        <taxon>Marchantiales</taxon>
        <taxon>Ricciaceae</taxon>
        <taxon>Riccia</taxon>
    </lineage>
</organism>
<dbReference type="EMBL" id="JBJQOH010000006">
    <property type="protein sequence ID" value="KAL3683012.1"/>
    <property type="molecule type" value="Genomic_DNA"/>
</dbReference>
<proteinExistence type="predicted"/>
<comment type="caution">
    <text evidence="1">The sequence shown here is derived from an EMBL/GenBank/DDBJ whole genome shotgun (WGS) entry which is preliminary data.</text>
</comment>
<dbReference type="Proteomes" id="UP001633002">
    <property type="component" value="Unassembled WGS sequence"/>
</dbReference>
<dbReference type="AlphaFoldDB" id="A0ABD3GUT4"/>
<gene>
    <name evidence="1" type="ORF">R1sor_001034</name>
</gene>
<evidence type="ECO:0000313" key="1">
    <source>
        <dbReference type="EMBL" id="KAL3683012.1"/>
    </source>
</evidence>
<evidence type="ECO:0000313" key="2">
    <source>
        <dbReference type="Proteomes" id="UP001633002"/>
    </source>
</evidence>
<reference evidence="1 2" key="1">
    <citation type="submission" date="2024-09" db="EMBL/GenBank/DDBJ databases">
        <title>Chromosome-scale assembly of Riccia sorocarpa.</title>
        <authorList>
            <person name="Paukszto L."/>
        </authorList>
    </citation>
    <scope>NUCLEOTIDE SEQUENCE [LARGE SCALE GENOMIC DNA]</scope>
    <source>
        <strain evidence="1">LP-2024</strain>
        <tissue evidence="1">Aerial parts of the thallus</tissue>
    </source>
</reference>